<evidence type="ECO:0000313" key="2">
    <source>
        <dbReference type="EMBL" id="KAG9449476.1"/>
    </source>
</evidence>
<keyword evidence="3" id="KW-1185">Reference proteome</keyword>
<comment type="caution">
    <text evidence="2">The sequence shown here is derived from an EMBL/GenBank/DDBJ whole genome shotgun (WGS) entry which is preliminary data.</text>
</comment>
<dbReference type="AlphaFoldDB" id="A0AAV7EP33"/>
<accession>A0AAV7EP33</accession>
<name>A0AAV7EP33_ARIFI</name>
<protein>
    <submittedName>
        <fullName evidence="2">Uncharacterized protein</fullName>
    </submittedName>
</protein>
<dbReference type="EMBL" id="JAINDJ010000004">
    <property type="protein sequence ID" value="KAG9449476.1"/>
    <property type="molecule type" value="Genomic_DNA"/>
</dbReference>
<feature type="region of interest" description="Disordered" evidence="1">
    <location>
        <begin position="195"/>
        <end position="215"/>
    </location>
</feature>
<sequence>MPFPNFSTAIDFSLPVPAPTRYCINQWMRRRLLCETAAIRRAGVAAIHLETVPEDVLALFFQRLNNLNHFLSFGAVCRRCAGNNCHCPILAGQTSRKVYPSWFCKFVLSSNPSSSSSATGTTCLAAAAFSLHPEKWATIFPSLFAPVDRDAHEWTRIKHDPLCEEHPYFSGQALWDGAPFGTILCVEGHRGSYSSRRSEQGSQKYFPERNDQNSPLNPYNFGSSPLFSRIAGVICSRHSRLDHALG</sequence>
<reference evidence="2 3" key="1">
    <citation type="submission" date="2021-07" db="EMBL/GenBank/DDBJ databases">
        <title>The Aristolochia fimbriata genome: insights into angiosperm evolution, floral development and chemical biosynthesis.</title>
        <authorList>
            <person name="Jiao Y."/>
        </authorList>
    </citation>
    <scope>NUCLEOTIDE SEQUENCE [LARGE SCALE GENOMIC DNA]</scope>
    <source>
        <strain evidence="2">IBCAS-2021</strain>
        <tissue evidence="2">Leaf</tissue>
    </source>
</reference>
<evidence type="ECO:0000256" key="1">
    <source>
        <dbReference type="SAM" id="MobiDB-lite"/>
    </source>
</evidence>
<proteinExistence type="predicted"/>
<dbReference type="Proteomes" id="UP000825729">
    <property type="component" value="Unassembled WGS sequence"/>
</dbReference>
<evidence type="ECO:0000313" key="3">
    <source>
        <dbReference type="Proteomes" id="UP000825729"/>
    </source>
</evidence>
<gene>
    <name evidence="2" type="ORF">H6P81_009441</name>
</gene>
<organism evidence="2 3">
    <name type="scientific">Aristolochia fimbriata</name>
    <name type="common">White veined hardy Dutchman's pipe vine</name>
    <dbReference type="NCBI Taxonomy" id="158543"/>
    <lineage>
        <taxon>Eukaryota</taxon>
        <taxon>Viridiplantae</taxon>
        <taxon>Streptophyta</taxon>
        <taxon>Embryophyta</taxon>
        <taxon>Tracheophyta</taxon>
        <taxon>Spermatophyta</taxon>
        <taxon>Magnoliopsida</taxon>
        <taxon>Magnoliidae</taxon>
        <taxon>Piperales</taxon>
        <taxon>Aristolochiaceae</taxon>
        <taxon>Aristolochia</taxon>
    </lineage>
</organism>